<organism evidence="1">
    <name type="scientific">Sesamum radiatum</name>
    <name type="common">Black benniseed</name>
    <dbReference type="NCBI Taxonomy" id="300843"/>
    <lineage>
        <taxon>Eukaryota</taxon>
        <taxon>Viridiplantae</taxon>
        <taxon>Streptophyta</taxon>
        <taxon>Embryophyta</taxon>
        <taxon>Tracheophyta</taxon>
        <taxon>Spermatophyta</taxon>
        <taxon>Magnoliopsida</taxon>
        <taxon>eudicotyledons</taxon>
        <taxon>Gunneridae</taxon>
        <taxon>Pentapetalae</taxon>
        <taxon>asterids</taxon>
        <taxon>lamiids</taxon>
        <taxon>Lamiales</taxon>
        <taxon>Pedaliaceae</taxon>
        <taxon>Sesamum</taxon>
    </lineage>
</organism>
<dbReference type="EMBL" id="JACGWJ010000024">
    <property type="protein sequence ID" value="KAL0319637.1"/>
    <property type="molecule type" value="Genomic_DNA"/>
</dbReference>
<sequence>MELGVGSHPGPGRCAYYLRSCCVELLDIGTSYPIWATTLATAFPSTTYLQVHRRYRCHVMTETDPRLGTHRPRYTLRLH</sequence>
<name>A0AAW2LK36_SESRA</name>
<evidence type="ECO:0000313" key="1">
    <source>
        <dbReference type="EMBL" id="KAL0319637.1"/>
    </source>
</evidence>
<reference evidence="1" key="2">
    <citation type="journal article" date="2024" name="Plant">
        <title>Genomic evolution and insights into agronomic trait innovations of Sesamum species.</title>
        <authorList>
            <person name="Miao H."/>
            <person name="Wang L."/>
            <person name="Qu L."/>
            <person name="Liu H."/>
            <person name="Sun Y."/>
            <person name="Le M."/>
            <person name="Wang Q."/>
            <person name="Wei S."/>
            <person name="Zheng Y."/>
            <person name="Lin W."/>
            <person name="Duan Y."/>
            <person name="Cao H."/>
            <person name="Xiong S."/>
            <person name="Wang X."/>
            <person name="Wei L."/>
            <person name="Li C."/>
            <person name="Ma Q."/>
            <person name="Ju M."/>
            <person name="Zhao R."/>
            <person name="Li G."/>
            <person name="Mu C."/>
            <person name="Tian Q."/>
            <person name="Mei H."/>
            <person name="Zhang T."/>
            <person name="Gao T."/>
            <person name="Zhang H."/>
        </authorList>
    </citation>
    <scope>NUCLEOTIDE SEQUENCE</scope>
    <source>
        <strain evidence="1">G02</strain>
    </source>
</reference>
<protein>
    <submittedName>
        <fullName evidence="1">Uncharacterized protein</fullName>
    </submittedName>
</protein>
<accession>A0AAW2LK36</accession>
<reference evidence="1" key="1">
    <citation type="submission" date="2020-06" db="EMBL/GenBank/DDBJ databases">
        <authorList>
            <person name="Li T."/>
            <person name="Hu X."/>
            <person name="Zhang T."/>
            <person name="Song X."/>
            <person name="Zhang H."/>
            <person name="Dai N."/>
            <person name="Sheng W."/>
            <person name="Hou X."/>
            <person name="Wei L."/>
        </authorList>
    </citation>
    <scope>NUCLEOTIDE SEQUENCE</scope>
    <source>
        <strain evidence="1">G02</strain>
        <tissue evidence="1">Leaf</tissue>
    </source>
</reference>
<comment type="caution">
    <text evidence="1">The sequence shown here is derived from an EMBL/GenBank/DDBJ whole genome shotgun (WGS) entry which is preliminary data.</text>
</comment>
<proteinExistence type="predicted"/>
<gene>
    <name evidence="1" type="ORF">Sradi_5225200</name>
</gene>
<dbReference type="AlphaFoldDB" id="A0AAW2LK36"/>